<keyword evidence="1" id="KW-0732">Signal</keyword>
<evidence type="ECO:0000313" key="2">
    <source>
        <dbReference type="EMBL" id="MCB2379689.1"/>
    </source>
</evidence>
<dbReference type="Gene3D" id="2.60.40.3140">
    <property type="match status" value="1"/>
</dbReference>
<gene>
    <name evidence="2" type="ORF">LGH70_18985</name>
</gene>
<sequence>MISTVTRLWLFAALLVCSHGVAFAQKPGPPPLQFGAVSAADFTAPAPATDSTRAEAEYLCDYGTTKIEGSNAHFQVVFERTARLQIHRKAGYRHATVRVPLYTRDGEAEHLTRLKGFTYNLQNGQLVKTKLDGSKMFRETLDKNHLQYSFTLPDVREGSIIEFTYVITSDFVFNLQDWQFEHTIPVRWSEYRAFLPQFYTYKTITYGYRPFAIEEALDVRYSTTVTTAAQGITPGTDQHITAMAQQMRWVMKNVPAFRPEPFMTTPGDYMSSIHFELAGVNFSGDYHDLTGQWDAIWQSMSTNAEFGLALKKPVPPLTAAAEALRQRFPDSVARAAAVLALVQRSVVYNDEPRLYVSQPLRHTYERHLGNSADINLLLVQTLRAAGLPATPLLLSTRDHGQVQTVVPVVSQFNYVAAHLSLRGRPDILLDATEPQLPLGMLPERCLNGQGRLADANGRWVPLKAGGRHTEYRTAQLRLSPQGQLEGTMKLEYAGYAAVAARRQIRQSSAAEYTGQLAQRWQEWQPGAPRLVVDSLEKPVSVELALHHTLNSPDAPLFYLSLLNLPEALPYDFRAESRLYPINFGMPRDHTTVITLALPKGFVAQELPAQLVLDLPAGGGRYTYQVTQPTPESVQLLSRLQYARPVYGPAEYAALRAFNARIVAKQAEPLVLKRQH</sequence>
<dbReference type="Gene3D" id="3.10.620.30">
    <property type="match status" value="1"/>
</dbReference>
<accession>A0ABS8AL22</accession>
<feature type="signal peptide" evidence="1">
    <location>
        <begin position="1"/>
        <end position="24"/>
    </location>
</feature>
<dbReference type="RefSeq" id="WP_226188939.1">
    <property type="nucleotide sequence ID" value="NZ_JAJADQ010000011.1"/>
</dbReference>
<name>A0ABS8AL22_9BACT</name>
<dbReference type="EMBL" id="JAJADQ010000011">
    <property type="protein sequence ID" value="MCB2379689.1"/>
    <property type="molecule type" value="Genomic_DNA"/>
</dbReference>
<evidence type="ECO:0000256" key="1">
    <source>
        <dbReference type="SAM" id="SignalP"/>
    </source>
</evidence>
<protein>
    <submittedName>
        <fullName evidence="2">DUF3857 domain-containing protein</fullName>
    </submittedName>
</protein>
<comment type="caution">
    <text evidence="2">The sequence shown here is derived from an EMBL/GenBank/DDBJ whole genome shotgun (WGS) entry which is preliminary data.</text>
</comment>
<dbReference type="Gene3D" id="2.60.120.1130">
    <property type="match status" value="1"/>
</dbReference>
<proteinExistence type="predicted"/>
<dbReference type="Proteomes" id="UP001165297">
    <property type="component" value="Unassembled WGS sequence"/>
</dbReference>
<feature type="chain" id="PRO_5045247192" evidence="1">
    <location>
        <begin position="25"/>
        <end position="675"/>
    </location>
</feature>
<keyword evidence="3" id="KW-1185">Reference proteome</keyword>
<organism evidence="2 3">
    <name type="scientific">Hymenobacter nitidus</name>
    <dbReference type="NCBI Taxonomy" id="2880929"/>
    <lineage>
        <taxon>Bacteria</taxon>
        <taxon>Pseudomonadati</taxon>
        <taxon>Bacteroidota</taxon>
        <taxon>Cytophagia</taxon>
        <taxon>Cytophagales</taxon>
        <taxon>Hymenobacteraceae</taxon>
        <taxon>Hymenobacter</taxon>
    </lineage>
</organism>
<reference evidence="2" key="1">
    <citation type="submission" date="2021-10" db="EMBL/GenBank/DDBJ databases">
        <authorList>
            <person name="Dean J.D."/>
            <person name="Kim M.K."/>
            <person name="Newey C.N."/>
            <person name="Stoker T.S."/>
            <person name="Thompson D.W."/>
            <person name="Grose J.H."/>
        </authorList>
    </citation>
    <scope>NUCLEOTIDE SEQUENCE</scope>
    <source>
        <strain evidence="2">BT635</strain>
    </source>
</reference>
<evidence type="ECO:0000313" key="3">
    <source>
        <dbReference type="Proteomes" id="UP001165297"/>
    </source>
</evidence>